<feature type="compositionally biased region" description="Basic and acidic residues" evidence="1">
    <location>
        <begin position="47"/>
        <end position="78"/>
    </location>
</feature>
<organism evidence="2 3">
    <name type="scientific">Trachymyrmex cornetzi</name>
    <dbReference type="NCBI Taxonomy" id="471704"/>
    <lineage>
        <taxon>Eukaryota</taxon>
        <taxon>Metazoa</taxon>
        <taxon>Ecdysozoa</taxon>
        <taxon>Arthropoda</taxon>
        <taxon>Hexapoda</taxon>
        <taxon>Insecta</taxon>
        <taxon>Pterygota</taxon>
        <taxon>Neoptera</taxon>
        <taxon>Endopterygota</taxon>
        <taxon>Hymenoptera</taxon>
        <taxon>Apocrita</taxon>
        <taxon>Aculeata</taxon>
        <taxon>Formicoidea</taxon>
        <taxon>Formicidae</taxon>
        <taxon>Myrmicinae</taxon>
        <taxon>Trachymyrmex</taxon>
    </lineage>
</organism>
<name>A0A151JFJ4_9HYME</name>
<evidence type="ECO:0000313" key="3">
    <source>
        <dbReference type="Proteomes" id="UP000078492"/>
    </source>
</evidence>
<accession>A0A151JFJ4</accession>
<proteinExistence type="predicted"/>
<gene>
    <name evidence="2" type="ORF">ALC57_04052</name>
</gene>
<reference evidence="2 3" key="1">
    <citation type="submission" date="2015-09" db="EMBL/GenBank/DDBJ databases">
        <title>Trachymyrmex cornetzi WGS genome.</title>
        <authorList>
            <person name="Nygaard S."/>
            <person name="Hu H."/>
            <person name="Boomsma J."/>
            <person name="Zhang G."/>
        </authorList>
    </citation>
    <scope>NUCLEOTIDE SEQUENCE [LARGE SCALE GENOMIC DNA]</scope>
    <source>
        <strain evidence="2">Tcor2-1</strain>
        <tissue evidence="2">Whole body</tissue>
    </source>
</reference>
<keyword evidence="3" id="KW-1185">Reference proteome</keyword>
<dbReference type="Proteomes" id="UP000078492">
    <property type="component" value="Unassembled WGS sequence"/>
</dbReference>
<dbReference type="EMBL" id="KQ979026">
    <property type="protein sequence ID" value="KYN24343.1"/>
    <property type="molecule type" value="Genomic_DNA"/>
</dbReference>
<evidence type="ECO:0000313" key="2">
    <source>
        <dbReference type="EMBL" id="KYN24343.1"/>
    </source>
</evidence>
<evidence type="ECO:0000256" key="1">
    <source>
        <dbReference type="SAM" id="MobiDB-lite"/>
    </source>
</evidence>
<feature type="region of interest" description="Disordered" evidence="1">
    <location>
        <begin position="47"/>
        <end position="83"/>
    </location>
</feature>
<dbReference type="AlphaFoldDB" id="A0A151JFJ4"/>
<sequence>MNIVIDIQGFRDVESYYTTRTLHLYHRTREKNDIFRNIEAWRKDIVTKKANRNEDEQTTAEEKNDLPKFDSTTDRDKANTSVSQTSSIFENFTTLVLAKEPWSEPIVAWAAMERTNRNAPFNYLITPPSRHQAVRALPFSRQALLFV</sequence>
<protein>
    <submittedName>
        <fullName evidence="2">Uncharacterized protein</fullName>
    </submittedName>
</protein>